<accession>A0A6C0FVD3</accession>
<dbReference type="CDD" id="cd00761">
    <property type="entry name" value="Glyco_tranf_GTA_type"/>
    <property type="match status" value="1"/>
</dbReference>
<evidence type="ECO:0000259" key="2">
    <source>
        <dbReference type="Pfam" id="PF00535"/>
    </source>
</evidence>
<dbReference type="Proteomes" id="UP000476064">
    <property type="component" value="Chromosome"/>
</dbReference>
<reference evidence="3 4" key="1">
    <citation type="submission" date="2020-01" db="EMBL/GenBank/DDBJ databases">
        <title>Paenibacillus sp. nov., isolated from tomato rhizosphere.</title>
        <authorList>
            <person name="Weon H.-Y."/>
            <person name="Lee S.A."/>
        </authorList>
    </citation>
    <scope>NUCLEOTIDE SEQUENCE [LARGE SCALE GENOMIC DNA]</scope>
    <source>
        <strain evidence="3 4">12200R-189</strain>
    </source>
</reference>
<evidence type="ECO:0000313" key="4">
    <source>
        <dbReference type="Proteomes" id="UP000476064"/>
    </source>
</evidence>
<sequence>MLKVSIIIPVYNAQKKIRKAISSILNQTMDIQNIEIILVDDCSKDNSVEIIQSYCNYYPNIKLIPLERNSGSPSRPRNVGVRAASSDYIIFLDADDILLENACHQLYSESIRNDYDIVRGYLKVIKGNDESHYSNRLSKEDYTGSSKALIANLIAKQSTTVVGIYKRSFLLDNNLTFSESIRMGEDTLFLSKCYANTDRIQYIDECIYEYVKRDEIANISSTQSYGTREVNDHLTVWSETEDTLKGIGLDYSRLRLHVGFRAALESMLNFSNGLIPEEDFKKLGKFLHKYQFIIPAMQLKPRLSVIVNNLLDGDYESFTRNTRKRIVINGYDLKFIKPLIPYFQQKYEVEIDEWKGHEAHDEERSRSLLEWADVIFCEWMLGNAEWYAEHKKAHQFLYIRMHRFELFQQYGNRLNIENVDAFIAVGMHYYEEFINMFNLPREKVRLIPNHVDYDRFNKEKDRDFHFNIAVLGALPARKRLDLAVELVERLIVQDNRFQLHIIGSKPEDVTWLWKNETERTYYEHVYTKINSDPKLKDAVIFAGWQDSAEYLRRIGFVISVSDSDKPESFHLAPAEGMASGAVGLLLKWPGVEYIYPADFTADNIDEMANKIVQLNKDLELFHHLSSRGKEFIQTAYSISTIAEQFDLLIRKDFLRRN</sequence>
<evidence type="ECO:0000313" key="3">
    <source>
        <dbReference type="EMBL" id="QHT59264.1"/>
    </source>
</evidence>
<evidence type="ECO:0000256" key="1">
    <source>
        <dbReference type="ARBA" id="ARBA00006739"/>
    </source>
</evidence>
<organism evidence="3 4">
    <name type="scientific">Paenibacillus lycopersici</name>
    <dbReference type="NCBI Taxonomy" id="2704462"/>
    <lineage>
        <taxon>Bacteria</taxon>
        <taxon>Bacillati</taxon>
        <taxon>Bacillota</taxon>
        <taxon>Bacilli</taxon>
        <taxon>Bacillales</taxon>
        <taxon>Paenibacillaceae</taxon>
        <taxon>Paenibacillus</taxon>
    </lineage>
</organism>
<name>A0A6C0FVD3_9BACL</name>
<dbReference type="PANTHER" id="PTHR22916:SF3">
    <property type="entry name" value="UDP-GLCNAC:BETAGAL BETA-1,3-N-ACETYLGLUCOSAMINYLTRANSFERASE-LIKE PROTEIN 1"/>
    <property type="match status" value="1"/>
</dbReference>
<dbReference type="Gene3D" id="3.90.550.10">
    <property type="entry name" value="Spore Coat Polysaccharide Biosynthesis Protein SpsA, Chain A"/>
    <property type="match status" value="1"/>
</dbReference>
<dbReference type="Gene3D" id="3.40.50.2000">
    <property type="entry name" value="Glycogen Phosphorylase B"/>
    <property type="match status" value="2"/>
</dbReference>
<protein>
    <submittedName>
        <fullName evidence="3">Glycosyltransferase</fullName>
    </submittedName>
</protein>
<dbReference type="Pfam" id="PF13692">
    <property type="entry name" value="Glyco_trans_1_4"/>
    <property type="match status" value="1"/>
</dbReference>
<dbReference type="SUPFAM" id="SSF53448">
    <property type="entry name" value="Nucleotide-diphospho-sugar transferases"/>
    <property type="match status" value="1"/>
</dbReference>
<dbReference type="EMBL" id="CP048209">
    <property type="protein sequence ID" value="QHT59264.1"/>
    <property type="molecule type" value="Genomic_DNA"/>
</dbReference>
<gene>
    <name evidence="3" type="ORF">GXP70_04285</name>
</gene>
<dbReference type="RefSeq" id="WP_162355331.1">
    <property type="nucleotide sequence ID" value="NZ_CP048209.1"/>
</dbReference>
<dbReference type="PANTHER" id="PTHR22916">
    <property type="entry name" value="GLYCOSYLTRANSFERASE"/>
    <property type="match status" value="1"/>
</dbReference>
<dbReference type="Pfam" id="PF00535">
    <property type="entry name" value="Glycos_transf_2"/>
    <property type="match status" value="1"/>
</dbReference>
<proteinExistence type="inferred from homology"/>
<comment type="similarity">
    <text evidence="1">Belongs to the glycosyltransferase 2 family.</text>
</comment>
<dbReference type="AlphaFoldDB" id="A0A6C0FVD3"/>
<keyword evidence="3" id="KW-0808">Transferase</keyword>
<dbReference type="GO" id="GO:0016758">
    <property type="term" value="F:hexosyltransferase activity"/>
    <property type="evidence" value="ECO:0007669"/>
    <property type="project" value="UniProtKB-ARBA"/>
</dbReference>
<dbReference type="KEGG" id="plyc:GXP70_04285"/>
<feature type="domain" description="Glycosyltransferase 2-like" evidence="2">
    <location>
        <begin position="5"/>
        <end position="133"/>
    </location>
</feature>
<dbReference type="InterPro" id="IPR029044">
    <property type="entry name" value="Nucleotide-diphossugar_trans"/>
</dbReference>
<keyword evidence="4" id="KW-1185">Reference proteome</keyword>
<dbReference type="InterPro" id="IPR001173">
    <property type="entry name" value="Glyco_trans_2-like"/>
</dbReference>
<dbReference type="CDD" id="cd03801">
    <property type="entry name" value="GT4_PimA-like"/>
    <property type="match status" value="1"/>
</dbReference>
<dbReference type="SUPFAM" id="SSF53756">
    <property type="entry name" value="UDP-Glycosyltransferase/glycogen phosphorylase"/>
    <property type="match status" value="1"/>
</dbReference>